<dbReference type="GO" id="GO:0005634">
    <property type="term" value="C:nucleus"/>
    <property type="evidence" value="ECO:0007669"/>
    <property type="project" value="TreeGrafter"/>
</dbReference>
<keyword evidence="3" id="KW-1133">Transmembrane helix</keyword>
<dbReference type="Pfam" id="PF18972">
    <property type="entry name" value="Wheel"/>
    <property type="match status" value="1"/>
</dbReference>
<protein>
    <recommendedName>
        <fullName evidence="4">Cns1/TTC4 wheel domain-containing protein</fullName>
    </recommendedName>
</protein>
<evidence type="ECO:0000259" key="4">
    <source>
        <dbReference type="Pfam" id="PF18972"/>
    </source>
</evidence>
<evidence type="ECO:0000256" key="2">
    <source>
        <dbReference type="ARBA" id="ARBA00022803"/>
    </source>
</evidence>
<feature type="domain" description="Cns1/TTC4 wheel" evidence="4">
    <location>
        <begin position="89"/>
        <end position="189"/>
    </location>
</feature>
<dbReference type="GO" id="GO:0051879">
    <property type="term" value="F:Hsp90 protein binding"/>
    <property type="evidence" value="ECO:0007669"/>
    <property type="project" value="InterPro"/>
</dbReference>
<keyword evidence="2" id="KW-0802">TPR repeat</keyword>
<evidence type="ECO:0000256" key="1">
    <source>
        <dbReference type="ARBA" id="ARBA00022737"/>
    </source>
</evidence>
<dbReference type="InterPro" id="IPR044059">
    <property type="entry name" value="Csn1/TTC4_wheel"/>
</dbReference>
<dbReference type="PANTHER" id="PTHR46035">
    <property type="entry name" value="TETRATRICOPEPTIDE REPEAT PROTEIN 4"/>
    <property type="match status" value="1"/>
</dbReference>
<dbReference type="PANTHER" id="PTHR46035:SF1">
    <property type="entry name" value="TETRATRICOPEPTIDE REPEAT PROTEIN 4"/>
    <property type="match status" value="1"/>
</dbReference>
<sequence>MYFEPENEKLSALKEKSLKLKKIQDRDLRKQQLQERKADVLESKLFNEIHKRHIKMKTDKQNGKTILSLSDLEGSNPGGAKVYLDDAGLLHWPVLFMYPEYNQSDFIESFSENHCFSDHILEMFQSCTVPWDEEHKYVPENIEIYFEENKTESLFRIPPEKSLLEILQHENFTVIGGTPAFILLVANSKFKEMDLTIVYSILGLLVLITLVSVSFSLYVLCSRKKQRNCSIRDFMPTSSLASRSRSQGTVIL</sequence>
<evidence type="ECO:0000313" key="6">
    <source>
        <dbReference type="Proteomes" id="UP001162480"/>
    </source>
</evidence>
<reference evidence="5" key="1">
    <citation type="submission" date="2023-08" db="EMBL/GenBank/DDBJ databases">
        <authorList>
            <person name="Alioto T."/>
            <person name="Alioto T."/>
            <person name="Gomez Garrido J."/>
        </authorList>
    </citation>
    <scope>NUCLEOTIDE SEQUENCE</scope>
</reference>
<proteinExistence type="predicted"/>
<organism evidence="5 6">
    <name type="scientific">Octopus vulgaris</name>
    <name type="common">Common octopus</name>
    <dbReference type="NCBI Taxonomy" id="6645"/>
    <lineage>
        <taxon>Eukaryota</taxon>
        <taxon>Metazoa</taxon>
        <taxon>Spiralia</taxon>
        <taxon>Lophotrochozoa</taxon>
        <taxon>Mollusca</taxon>
        <taxon>Cephalopoda</taxon>
        <taxon>Coleoidea</taxon>
        <taxon>Octopodiformes</taxon>
        <taxon>Octopoda</taxon>
        <taxon>Incirrata</taxon>
        <taxon>Octopodidae</taxon>
        <taxon>Octopus</taxon>
    </lineage>
</organism>
<accession>A0AA36BC10</accession>
<keyword evidence="3" id="KW-0472">Membrane</keyword>
<dbReference type="AlphaFoldDB" id="A0AA36BC10"/>
<name>A0AA36BC10_OCTVU</name>
<keyword evidence="3" id="KW-0812">Transmembrane</keyword>
<dbReference type="GO" id="GO:0030544">
    <property type="term" value="F:Hsp70 protein binding"/>
    <property type="evidence" value="ECO:0007669"/>
    <property type="project" value="TreeGrafter"/>
</dbReference>
<dbReference type="GO" id="GO:0005829">
    <property type="term" value="C:cytosol"/>
    <property type="evidence" value="ECO:0007669"/>
    <property type="project" value="TreeGrafter"/>
</dbReference>
<keyword evidence="6" id="KW-1185">Reference proteome</keyword>
<evidence type="ECO:0000313" key="5">
    <source>
        <dbReference type="EMBL" id="CAI9731656.1"/>
    </source>
</evidence>
<gene>
    <name evidence="5" type="ORF">OCTVUL_1B023867</name>
</gene>
<dbReference type="EMBL" id="OX597826">
    <property type="protein sequence ID" value="CAI9731656.1"/>
    <property type="molecule type" value="Genomic_DNA"/>
</dbReference>
<feature type="transmembrane region" description="Helical" evidence="3">
    <location>
        <begin position="197"/>
        <end position="220"/>
    </location>
</feature>
<keyword evidence="1" id="KW-0677">Repeat</keyword>
<dbReference type="CDD" id="cd21380">
    <property type="entry name" value="CTWD_Cns1"/>
    <property type="match status" value="1"/>
</dbReference>
<dbReference type="Proteomes" id="UP001162480">
    <property type="component" value="Chromosome 13"/>
</dbReference>
<evidence type="ECO:0000256" key="3">
    <source>
        <dbReference type="SAM" id="Phobius"/>
    </source>
</evidence>
<dbReference type="GO" id="GO:0006457">
    <property type="term" value="P:protein folding"/>
    <property type="evidence" value="ECO:0007669"/>
    <property type="project" value="TreeGrafter"/>
</dbReference>